<gene>
    <name evidence="1" type="ORF">HMPREF0045_00042</name>
</gene>
<dbReference type="EMBL" id="ACRN01000001">
    <property type="protein sequence ID" value="EHM89377.1"/>
    <property type="molecule type" value="Genomic_DNA"/>
</dbReference>
<proteinExistence type="predicted"/>
<evidence type="ECO:0000313" key="1">
    <source>
        <dbReference type="EMBL" id="EHM89377.1"/>
    </source>
</evidence>
<dbReference type="HOGENOM" id="CLU_2550678_0_0_11"/>
<accession>G9PDF9</accession>
<organism evidence="1 2">
    <name type="scientific">Actinomyces graevenitzii C83</name>
    <dbReference type="NCBI Taxonomy" id="435830"/>
    <lineage>
        <taxon>Bacteria</taxon>
        <taxon>Bacillati</taxon>
        <taxon>Actinomycetota</taxon>
        <taxon>Actinomycetes</taxon>
        <taxon>Actinomycetales</taxon>
        <taxon>Actinomycetaceae</taxon>
        <taxon>Actinomyces</taxon>
    </lineage>
</organism>
<sequence>MFNRVYDIKPKLNNDVRLAPVAEGMNRVFGQLSLIQYLHRQLELSPADRLPKLFDTYPHNPIVPFSRIGAPDNWRELPLWRV</sequence>
<dbReference type="AlphaFoldDB" id="G9PDF9"/>
<comment type="caution">
    <text evidence="1">The sequence shown here is derived from an EMBL/GenBank/DDBJ whole genome shotgun (WGS) entry which is preliminary data.</text>
</comment>
<dbReference type="eggNOG" id="COG4823">
    <property type="taxonomic scope" value="Bacteria"/>
</dbReference>
<keyword evidence="2" id="KW-1185">Reference proteome</keyword>
<dbReference type="Proteomes" id="UP000003822">
    <property type="component" value="Unassembled WGS sequence"/>
</dbReference>
<protein>
    <submittedName>
        <fullName evidence="1">Uncharacterized protein</fullName>
    </submittedName>
</protein>
<evidence type="ECO:0000313" key="2">
    <source>
        <dbReference type="Proteomes" id="UP000003822"/>
    </source>
</evidence>
<name>G9PDF9_9ACTO</name>
<reference evidence="1 2" key="1">
    <citation type="submission" date="2011-10" db="EMBL/GenBank/DDBJ databases">
        <title>The Genome Sequence of Actinomyces graevenitzii C83.</title>
        <authorList>
            <consortium name="The Broad Institute Genome Sequencing Platform"/>
            <consortium name="The Broad Institute Genome Sequencing Center for Infectious Disease"/>
            <person name="Earl A."/>
            <person name="Ward D."/>
            <person name="Feldgarden M."/>
            <person name="Gevers D."/>
            <person name="Sibley C.D."/>
            <person name="Field T.R."/>
            <person name="Grinwis M."/>
            <person name="Eshaghurshan C.S."/>
            <person name="Surette M.G."/>
            <person name="Young S.K."/>
            <person name="Zeng Q."/>
            <person name="Gargeya S."/>
            <person name="Fitzgerald M."/>
            <person name="Haas B."/>
            <person name="Abouelleil A."/>
            <person name="Alvarado L."/>
            <person name="Arachchi H.M."/>
            <person name="Berlin A."/>
            <person name="Brown A."/>
            <person name="Chapman S.B."/>
            <person name="Chen Z."/>
            <person name="Dunbar C."/>
            <person name="Freedman E."/>
            <person name="Gearin G."/>
            <person name="Goldberg J."/>
            <person name="Griggs A."/>
            <person name="Gujja S."/>
            <person name="Heiman D."/>
            <person name="Howarth C."/>
            <person name="Larson L."/>
            <person name="Lui A."/>
            <person name="MacDonald P.J.P."/>
            <person name="Montmayeur A."/>
            <person name="Murphy C."/>
            <person name="Neiman D."/>
            <person name="Pearson M."/>
            <person name="Priest M."/>
            <person name="Roberts A."/>
            <person name="Saif S."/>
            <person name="Shea T."/>
            <person name="Shenoy N."/>
            <person name="Sisk P."/>
            <person name="Stolte C."/>
            <person name="Sykes S."/>
            <person name="Wortman J."/>
            <person name="Nusbaum C."/>
            <person name="Birren B."/>
        </authorList>
    </citation>
    <scope>NUCLEOTIDE SEQUENCE [LARGE SCALE GENOMIC DNA]</scope>
    <source>
        <strain evidence="1 2">C83</strain>
    </source>
</reference>